<comment type="caution">
    <text evidence="1">The sequence shown here is derived from an EMBL/GenBank/DDBJ whole genome shotgun (WGS) entry which is preliminary data.</text>
</comment>
<sequence length="85" mass="9333">SLVHVFFAGSSRSQPSGYVRSLLCSCSVKSKQPEHSENICPTQIQRTATEQIIFCQTPSPVRTVTLQTLVVCRTTICHHTATVCP</sequence>
<feature type="non-terminal residue" evidence="1">
    <location>
        <position position="1"/>
    </location>
</feature>
<evidence type="ECO:0000313" key="2">
    <source>
        <dbReference type="Proteomes" id="UP001469553"/>
    </source>
</evidence>
<dbReference type="Proteomes" id="UP001469553">
    <property type="component" value="Unassembled WGS sequence"/>
</dbReference>
<keyword evidence="2" id="KW-1185">Reference proteome</keyword>
<proteinExistence type="predicted"/>
<accession>A0ABV0Y197</accession>
<evidence type="ECO:0000313" key="1">
    <source>
        <dbReference type="EMBL" id="MEQ2287532.1"/>
    </source>
</evidence>
<dbReference type="EMBL" id="JAHRIP010019701">
    <property type="protein sequence ID" value="MEQ2287532.1"/>
    <property type="molecule type" value="Genomic_DNA"/>
</dbReference>
<protein>
    <submittedName>
        <fullName evidence="1">Uncharacterized protein</fullName>
    </submittedName>
</protein>
<name>A0ABV0Y197_9TELE</name>
<organism evidence="1 2">
    <name type="scientific">Ameca splendens</name>
    <dbReference type="NCBI Taxonomy" id="208324"/>
    <lineage>
        <taxon>Eukaryota</taxon>
        <taxon>Metazoa</taxon>
        <taxon>Chordata</taxon>
        <taxon>Craniata</taxon>
        <taxon>Vertebrata</taxon>
        <taxon>Euteleostomi</taxon>
        <taxon>Actinopterygii</taxon>
        <taxon>Neopterygii</taxon>
        <taxon>Teleostei</taxon>
        <taxon>Neoteleostei</taxon>
        <taxon>Acanthomorphata</taxon>
        <taxon>Ovalentaria</taxon>
        <taxon>Atherinomorphae</taxon>
        <taxon>Cyprinodontiformes</taxon>
        <taxon>Goodeidae</taxon>
        <taxon>Ameca</taxon>
    </lineage>
</organism>
<gene>
    <name evidence="1" type="ORF">AMECASPLE_013563</name>
</gene>
<reference evidence="1 2" key="1">
    <citation type="submission" date="2021-06" db="EMBL/GenBank/DDBJ databases">
        <authorList>
            <person name="Palmer J.M."/>
        </authorList>
    </citation>
    <scope>NUCLEOTIDE SEQUENCE [LARGE SCALE GENOMIC DNA]</scope>
    <source>
        <strain evidence="1 2">AS_MEX2019</strain>
        <tissue evidence="1">Muscle</tissue>
    </source>
</reference>